<dbReference type="GO" id="GO:0006281">
    <property type="term" value="P:DNA repair"/>
    <property type="evidence" value="ECO:0007669"/>
    <property type="project" value="InterPro"/>
</dbReference>
<dbReference type="GO" id="GO:0015628">
    <property type="term" value="P:protein secretion by the type II secretion system"/>
    <property type="evidence" value="ECO:0007669"/>
    <property type="project" value="TreeGrafter"/>
</dbReference>
<proteinExistence type="predicted"/>
<dbReference type="PANTHER" id="PTHR21180">
    <property type="entry name" value="ENDONUCLEASE/EXONUCLEASE/PHOSPHATASE FAMILY DOMAIN-CONTAINING PROTEIN 1"/>
    <property type="match status" value="1"/>
</dbReference>
<dbReference type="RefSeq" id="WP_166031530.1">
    <property type="nucleotide sequence ID" value="NZ_CP048877.1"/>
</dbReference>
<name>A0A6G7PV37_9BACT</name>
<dbReference type="Proteomes" id="UP000502179">
    <property type="component" value="Chromosome"/>
</dbReference>
<dbReference type="SUPFAM" id="SSF47781">
    <property type="entry name" value="RuvA domain 2-like"/>
    <property type="match status" value="1"/>
</dbReference>
<evidence type="ECO:0000313" key="2">
    <source>
        <dbReference type="Proteomes" id="UP000502179"/>
    </source>
</evidence>
<dbReference type="GO" id="GO:0003677">
    <property type="term" value="F:DNA binding"/>
    <property type="evidence" value="ECO:0007669"/>
    <property type="project" value="InterPro"/>
</dbReference>
<dbReference type="InterPro" id="IPR010994">
    <property type="entry name" value="RuvA_2-like"/>
</dbReference>
<dbReference type="InterPro" id="IPR004509">
    <property type="entry name" value="Competence_ComEA_HhH"/>
</dbReference>
<dbReference type="GO" id="GO:0015627">
    <property type="term" value="C:type II protein secretion system complex"/>
    <property type="evidence" value="ECO:0007669"/>
    <property type="project" value="TreeGrafter"/>
</dbReference>
<organism evidence="1 2">
    <name type="scientific">Thermosulfuriphilus ammonigenes</name>
    <dbReference type="NCBI Taxonomy" id="1936021"/>
    <lineage>
        <taxon>Bacteria</taxon>
        <taxon>Pseudomonadati</taxon>
        <taxon>Thermodesulfobacteriota</taxon>
        <taxon>Thermodesulfobacteria</taxon>
        <taxon>Thermodesulfobacteriales</taxon>
        <taxon>Thermodesulfobacteriaceae</taxon>
        <taxon>Thermosulfuriphilus</taxon>
    </lineage>
</organism>
<accession>A0A6G7PV37</accession>
<dbReference type="AlphaFoldDB" id="A0A6G7PV37"/>
<dbReference type="PANTHER" id="PTHR21180:SF32">
    <property type="entry name" value="ENDONUCLEASE_EXONUCLEASE_PHOSPHATASE FAMILY DOMAIN-CONTAINING PROTEIN 1"/>
    <property type="match status" value="1"/>
</dbReference>
<dbReference type="KEGG" id="tav:G4V39_02985"/>
<keyword evidence="2" id="KW-1185">Reference proteome</keyword>
<dbReference type="Gene3D" id="1.10.150.280">
    <property type="entry name" value="AF1531-like domain"/>
    <property type="match status" value="1"/>
</dbReference>
<protein>
    <submittedName>
        <fullName evidence="1">Helix-hairpin-helix domain-containing protein</fullName>
    </submittedName>
</protein>
<dbReference type="SMART" id="SM00278">
    <property type="entry name" value="HhH1"/>
    <property type="match status" value="2"/>
</dbReference>
<dbReference type="NCBIfam" id="TIGR00426">
    <property type="entry name" value="competence protein ComEA helix-hairpin-helix repeat region"/>
    <property type="match status" value="1"/>
</dbReference>
<dbReference type="Pfam" id="PF12836">
    <property type="entry name" value="HHH_3"/>
    <property type="match status" value="1"/>
</dbReference>
<dbReference type="InterPro" id="IPR051675">
    <property type="entry name" value="Endo/Exo/Phosphatase_dom_1"/>
</dbReference>
<reference evidence="1 2" key="1">
    <citation type="submission" date="2020-02" db="EMBL/GenBank/DDBJ databases">
        <title>Genome analysis of Thermosulfuriphilus ammonigenes ST65T, an anaerobic thermophilic chemolithoautotrophic bacterium isolated from a deep-sea hydrothermal vent.</title>
        <authorList>
            <person name="Slobodkina G."/>
            <person name="Allioux M."/>
            <person name="Merkel A."/>
            <person name="Alain K."/>
            <person name="Jebbar M."/>
            <person name="Slobodkin A."/>
        </authorList>
    </citation>
    <scope>NUCLEOTIDE SEQUENCE [LARGE SCALE GENOMIC DNA]</scope>
    <source>
        <strain evidence="1 2">ST65</strain>
    </source>
</reference>
<dbReference type="EMBL" id="CP048877">
    <property type="protein sequence ID" value="QIJ71308.1"/>
    <property type="molecule type" value="Genomic_DNA"/>
</dbReference>
<evidence type="ECO:0000313" key="1">
    <source>
        <dbReference type="EMBL" id="QIJ71308.1"/>
    </source>
</evidence>
<gene>
    <name evidence="1" type="ORF">G4V39_02985</name>
</gene>
<dbReference type="InterPro" id="IPR003583">
    <property type="entry name" value="Hlx-hairpin-Hlx_DNA-bd_motif"/>
</dbReference>
<sequence>MKGLRSLVVAWLFVFFLATGALAGTNLNTASAAELELLPGIGPKTAQAIVEYRKAHGPFKSIDELLKVKGIGSKKLEKIRPLVTVED</sequence>